<dbReference type="Proteomes" id="UP000292886">
    <property type="component" value="Chromosome"/>
</dbReference>
<dbReference type="KEGG" id="wei:EQG49_10895"/>
<feature type="transmembrane region" description="Helical" evidence="5">
    <location>
        <begin position="69"/>
        <end position="91"/>
    </location>
</feature>
<name>A0A4P6YVS5_9LACO</name>
<proteinExistence type="predicted"/>
<keyword evidence="3 5" id="KW-1133">Transmembrane helix</keyword>
<dbReference type="InterPro" id="IPR010899">
    <property type="entry name" value="UPF0344"/>
</dbReference>
<feature type="transmembrane region" description="Helical" evidence="5">
    <location>
        <begin position="45"/>
        <end position="63"/>
    </location>
</feature>
<keyword evidence="7" id="KW-1185">Reference proteome</keyword>
<evidence type="ECO:0000313" key="7">
    <source>
        <dbReference type="Proteomes" id="UP000292886"/>
    </source>
</evidence>
<evidence type="ECO:0000256" key="3">
    <source>
        <dbReference type="ARBA" id="ARBA00022989"/>
    </source>
</evidence>
<dbReference type="AlphaFoldDB" id="A0A4P6YVS5"/>
<feature type="transmembrane region" description="Helical" evidence="5">
    <location>
        <begin position="12"/>
        <end position="33"/>
    </location>
</feature>
<sequence>MKILRKDFPMPITLLLHLICAMLLLVVSILIIFARTNKRLKVLVTVNRALYLVLFVTGGLLAFDAFPHHWFLATLKIILAIALVGGLEVLAAYKAQIKVSWRLLILILVLFVAVFAVGFLLHFGV</sequence>
<reference evidence="7" key="1">
    <citation type="submission" date="2019-03" db="EMBL/GenBank/DDBJ databases">
        <title>Weissella sp. 26KH-42 Genome sequencing.</title>
        <authorList>
            <person name="Heo J."/>
            <person name="Kim S.-J."/>
            <person name="Kim J.-S."/>
            <person name="Hong S.-B."/>
            <person name="Kwon S.-W."/>
        </authorList>
    </citation>
    <scope>NUCLEOTIDE SEQUENCE [LARGE SCALE GENOMIC DNA]</scope>
    <source>
        <strain evidence="7">26KH-42</strain>
    </source>
</reference>
<dbReference type="Pfam" id="PF07457">
    <property type="entry name" value="DUF1516"/>
    <property type="match status" value="1"/>
</dbReference>
<evidence type="ECO:0000313" key="6">
    <source>
        <dbReference type="EMBL" id="QBO36914.1"/>
    </source>
</evidence>
<dbReference type="EMBL" id="CP037940">
    <property type="protein sequence ID" value="QBO36914.1"/>
    <property type="molecule type" value="Genomic_DNA"/>
</dbReference>
<organism evidence="6 7">
    <name type="scientific">Periweissella cryptocerci</name>
    <dbReference type="NCBI Taxonomy" id="2506420"/>
    <lineage>
        <taxon>Bacteria</taxon>
        <taxon>Bacillati</taxon>
        <taxon>Bacillota</taxon>
        <taxon>Bacilli</taxon>
        <taxon>Lactobacillales</taxon>
        <taxon>Lactobacillaceae</taxon>
        <taxon>Periweissella</taxon>
    </lineage>
</organism>
<protein>
    <submittedName>
        <fullName evidence="6">DUF1516 family protein</fullName>
    </submittedName>
</protein>
<evidence type="ECO:0000256" key="1">
    <source>
        <dbReference type="ARBA" id="ARBA00022475"/>
    </source>
</evidence>
<keyword evidence="2 5" id="KW-0812">Transmembrane</keyword>
<keyword evidence="4 5" id="KW-0472">Membrane</keyword>
<keyword evidence="1" id="KW-1003">Cell membrane</keyword>
<accession>A0A4P6YVS5</accession>
<evidence type="ECO:0000256" key="5">
    <source>
        <dbReference type="SAM" id="Phobius"/>
    </source>
</evidence>
<evidence type="ECO:0000256" key="2">
    <source>
        <dbReference type="ARBA" id="ARBA00022692"/>
    </source>
</evidence>
<gene>
    <name evidence="6" type="ORF">EQG49_10895</name>
</gene>
<feature type="transmembrane region" description="Helical" evidence="5">
    <location>
        <begin position="103"/>
        <end position="123"/>
    </location>
</feature>
<evidence type="ECO:0000256" key="4">
    <source>
        <dbReference type="ARBA" id="ARBA00023136"/>
    </source>
</evidence>